<name>A0AAV4M0D7_BABCB</name>
<dbReference type="PROSITE" id="PS51257">
    <property type="entry name" value="PROKAR_LIPOPROTEIN"/>
    <property type="match status" value="1"/>
</dbReference>
<reference evidence="2 3" key="1">
    <citation type="submission" date="2021-06" db="EMBL/GenBank/DDBJ databases">
        <title>Genome sequence of Babesia caballi.</title>
        <authorList>
            <person name="Yamagishi J."/>
            <person name="Kidaka T."/>
            <person name="Ochi A."/>
        </authorList>
    </citation>
    <scope>NUCLEOTIDE SEQUENCE [LARGE SCALE GENOMIC DNA]</scope>
    <source>
        <strain evidence="2">USDA-D6B2</strain>
    </source>
</reference>
<protein>
    <submittedName>
        <fullName evidence="2">Vesicle transport protein</fullName>
    </submittedName>
</protein>
<evidence type="ECO:0000313" key="2">
    <source>
        <dbReference type="EMBL" id="GIX65863.1"/>
    </source>
</evidence>
<dbReference type="RefSeq" id="XP_067717932.1">
    <property type="nucleotide sequence ID" value="XM_067861831.1"/>
</dbReference>
<dbReference type="GeneID" id="94197344"/>
<evidence type="ECO:0000256" key="1">
    <source>
        <dbReference type="SAM" id="Phobius"/>
    </source>
</evidence>
<keyword evidence="1" id="KW-1133">Transmembrane helix</keyword>
<comment type="caution">
    <text evidence="2">The sequence shown here is derived from an EMBL/GenBank/DDBJ whole genome shotgun (WGS) entry which is preliminary data.</text>
</comment>
<proteinExistence type="predicted"/>
<gene>
    <name evidence="2" type="ORF">BcabD6B2_52980</name>
</gene>
<organism evidence="2 3">
    <name type="scientific">Babesia caballi</name>
    <dbReference type="NCBI Taxonomy" id="5871"/>
    <lineage>
        <taxon>Eukaryota</taxon>
        <taxon>Sar</taxon>
        <taxon>Alveolata</taxon>
        <taxon>Apicomplexa</taxon>
        <taxon>Aconoidasida</taxon>
        <taxon>Piroplasmida</taxon>
        <taxon>Babesiidae</taxon>
        <taxon>Babesia</taxon>
    </lineage>
</organism>
<sequence>MLRVSGVSTFSTFSCSLSCPDHAAQVRQLELEARASYGDVAATRLDEIRRIKLELKKASNRSKVMQMELERTELLGSGRAETNVGSHYSQLQENDKLLQKGYEYLQTSCAMAQETEMIGAGAAEELYQQRNAIYNVQSDVKKTRISIKEADEYLTKLLKQGRLNTFVMRVVFAGIGLAVLIIAVSRTLRMFL</sequence>
<keyword evidence="1" id="KW-0812">Transmembrane</keyword>
<accession>A0AAV4M0D7</accession>
<feature type="transmembrane region" description="Helical" evidence="1">
    <location>
        <begin position="166"/>
        <end position="185"/>
    </location>
</feature>
<evidence type="ECO:0000313" key="3">
    <source>
        <dbReference type="Proteomes" id="UP001497744"/>
    </source>
</evidence>
<dbReference type="Proteomes" id="UP001497744">
    <property type="component" value="Unassembled WGS sequence"/>
</dbReference>
<keyword evidence="3" id="KW-1185">Reference proteome</keyword>
<keyword evidence="1" id="KW-0472">Membrane</keyword>
<dbReference type="Gene3D" id="1.20.5.110">
    <property type="match status" value="1"/>
</dbReference>
<dbReference type="SUPFAM" id="SSF58038">
    <property type="entry name" value="SNARE fusion complex"/>
    <property type="match status" value="1"/>
</dbReference>
<dbReference type="AlphaFoldDB" id="A0AAV4M0D7"/>
<dbReference type="EMBL" id="BPLF01000005">
    <property type="protein sequence ID" value="GIX65863.1"/>
    <property type="molecule type" value="Genomic_DNA"/>
</dbReference>